<protein>
    <recommendedName>
        <fullName evidence="3">Flavin reductase like domain-containing protein</fullName>
    </recommendedName>
</protein>
<feature type="domain" description="Flavin reductase like" evidence="3">
    <location>
        <begin position="44"/>
        <end position="191"/>
    </location>
</feature>
<dbReference type="AlphaFoldDB" id="A0A1X0YBX8"/>
<organism evidence="4 5">
    <name type="scientific">Mycobacterium simiae</name>
    <name type="common">Mycobacterium habana</name>
    <dbReference type="NCBI Taxonomy" id="1784"/>
    <lineage>
        <taxon>Bacteria</taxon>
        <taxon>Bacillati</taxon>
        <taxon>Actinomycetota</taxon>
        <taxon>Actinomycetes</taxon>
        <taxon>Mycobacteriales</taxon>
        <taxon>Mycobacteriaceae</taxon>
        <taxon>Mycobacterium</taxon>
        <taxon>Mycobacterium simiae complex</taxon>
    </lineage>
</organism>
<evidence type="ECO:0000256" key="1">
    <source>
        <dbReference type="ARBA" id="ARBA00008898"/>
    </source>
</evidence>
<proteinExistence type="inferred from homology"/>
<evidence type="ECO:0000313" key="5">
    <source>
        <dbReference type="Proteomes" id="UP000193040"/>
    </source>
</evidence>
<reference evidence="4 5" key="1">
    <citation type="submission" date="2017-03" db="EMBL/GenBank/DDBJ databases">
        <title>Genomic insights into Mycobacterium simiae human colonization.</title>
        <authorList>
            <person name="Steffani J.L."/>
            <person name="Brunck M.E."/>
            <person name="Cruz E."/>
            <person name="Montiel R."/>
            <person name="Barona F."/>
        </authorList>
    </citation>
    <scope>NUCLEOTIDE SEQUENCE [LARGE SCALE GENOMIC DNA]</scope>
    <source>
        <strain evidence="4 5">MsiGto</strain>
    </source>
</reference>
<keyword evidence="5" id="KW-1185">Reference proteome</keyword>
<dbReference type="InterPro" id="IPR050268">
    <property type="entry name" value="NADH-dep_flavin_reductase"/>
</dbReference>
<dbReference type="PANTHER" id="PTHR30466:SF11">
    <property type="entry name" value="FLAVIN-DEPENDENT MONOOXYGENASE, REDUCTASE SUBUNIT HSAB"/>
    <property type="match status" value="1"/>
</dbReference>
<dbReference type="SUPFAM" id="SSF50475">
    <property type="entry name" value="FMN-binding split barrel"/>
    <property type="match status" value="1"/>
</dbReference>
<accession>A0A1X0YBX8</accession>
<dbReference type="RefSeq" id="WP_084949040.1">
    <property type="nucleotide sequence ID" value="NZ_MZZM01000012.1"/>
</dbReference>
<evidence type="ECO:0000256" key="2">
    <source>
        <dbReference type="ARBA" id="ARBA00023002"/>
    </source>
</evidence>
<dbReference type="Proteomes" id="UP000193040">
    <property type="component" value="Unassembled WGS sequence"/>
</dbReference>
<comment type="similarity">
    <text evidence="1">Belongs to the non-flavoprotein flavin reductase family.</text>
</comment>
<keyword evidence="2" id="KW-0560">Oxidoreductase</keyword>
<dbReference type="Gene3D" id="2.30.110.10">
    <property type="entry name" value="Electron Transport, Fmn-binding Protein, Chain A"/>
    <property type="match status" value="1"/>
</dbReference>
<dbReference type="PANTHER" id="PTHR30466">
    <property type="entry name" value="FLAVIN REDUCTASE"/>
    <property type="match status" value="1"/>
</dbReference>
<evidence type="ECO:0000313" key="4">
    <source>
        <dbReference type="EMBL" id="ORJ62622.1"/>
    </source>
</evidence>
<name>A0A1X0YBX8_MYCSI</name>
<dbReference type="GO" id="GO:0010181">
    <property type="term" value="F:FMN binding"/>
    <property type="evidence" value="ECO:0007669"/>
    <property type="project" value="InterPro"/>
</dbReference>
<evidence type="ECO:0000259" key="3">
    <source>
        <dbReference type="SMART" id="SM00903"/>
    </source>
</evidence>
<gene>
    <name evidence="4" type="ORF">B5M45_06195</name>
</gene>
<dbReference type="SMART" id="SM00903">
    <property type="entry name" value="Flavin_Reduct"/>
    <property type="match status" value="1"/>
</dbReference>
<dbReference type="Pfam" id="PF01613">
    <property type="entry name" value="Flavin_Reduct"/>
    <property type="match status" value="1"/>
</dbReference>
<comment type="caution">
    <text evidence="4">The sequence shown here is derived from an EMBL/GenBank/DDBJ whole genome shotgun (WGS) entry which is preliminary data.</text>
</comment>
<dbReference type="InterPro" id="IPR012349">
    <property type="entry name" value="Split_barrel_FMN-bd"/>
</dbReference>
<dbReference type="STRING" id="1784.VC42_08530"/>
<sequence>MNAGEVGGAGRLVEQDSARRLADPVAAHPLAISTEQTPKFAEAMRMLATGVVILTVEVDGRPWGVTISSCSSLSMAPPRLVCSLKSNSAAALAIAAGTRFGINILSAAQAELAEASAKPGAPKFLDLDILIHRGDPQVATPQICDALYNLDCVVVSRSQIIEHDLVVGEVRWSRSGPRHDPLLYFNRSFRALAWQT</sequence>
<dbReference type="EMBL" id="MZZM01000012">
    <property type="protein sequence ID" value="ORJ62622.1"/>
    <property type="molecule type" value="Genomic_DNA"/>
</dbReference>
<dbReference type="InterPro" id="IPR002563">
    <property type="entry name" value="Flavin_Rdtase-like_dom"/>
</dbReference>
<dbReference type="GO" id="GO:0042602">
    <property type="term" value="F:riboflavin reductase (NADPH) activity"/>
    <property type="evidence" value="ECO:0007669"/>
    <property type="project" value="TreeGrafter"/>
</dbReference>